<evidence type="ECO:0000313" key="3">
    <source>
        <dbReference type="EMBL" id="PIZ59025.1"/>
    </source>
</evidence>
<keyword evidence="2" id="KW-0732">Signal</keyword>
<protein>
    <recommendedName>
        <fullName evidence="5">Peptidase M23 domain-containing protein</fullName>
    </recommendedName>
</protein>
<evidence type="ECO:0000313" key="4">
    <source>
        <dbReference type="Proteomes" id="UP000229336"/>
    </source>
</evidence>
<dbReference type="Proteomes" id="UP000229336">
    <property type="component" value="Unassembled WGS sequence"/>
</dbReference>
<feature type="coiled-coil region" evidence="1">
    <location>
        <begin position="40"/>
        <end position="95"/>
    </location>
</feature>
<dbReference type="Gene3D" id="2.70.70.10">
    <property type="entry name" value="Glucose Permease (Domain IIA)"/>
    <property type="match status" value="1"/>
</dbReference>
<reference evidence="4" key="1">
    <citation type="submission" date="2017-09" db="EMBL/GenBank/DDBJ databases">
        <title>Depth-based differentiation of microbial function through sediment-hosted aquifers and enrichment of novel symbionts in the deep terrestrial subsurface.</title>
        <authorList>
            <person name="Probst A.J."/>
            <person name="Ladd B."/>
            <person name="Jarett J.K."/>
            <person name="Geller-Mcgrath D.E."/>
            <person name="Sieber C.M.K."/>
            <person name="Emerson J.B."/>
            <person name="Anantharaman K."/>
            <person name="Thomas B.C."/>
            <person name="Malmstrom R."/>
            <person name="Stieglmeier M."/>
            <person name="Klingl A."/>
            <person name="Woyke T."/>
            <person name="Ryan C.M."/>
            <person name="Banfield J.F."/>
        </authorList>
    </citation>
    <scope>NUCLEOTIDE SEQUENCE [LARGE SCALE GENOMIC DNA]</scope>
</reference>
<dbReference type="AlphaFoldDB" id="A0A2M7TT63"/>
<evidence type="ECO:0000256" key="2">
    <source>
        <dbReference type="SAM" id="SignalP"/>
    </source>
</evidence>
<accession>A0A2M7TT63</accession>
<dbReference type="InterPro" id="IPR011055">
    <property type="entry name" value="Dup_hybrid_motif"/>
</dbReference>
<sequence>MVKLKTFIVFLCLFFLLAGSILATCDSGKCTDPNEYSSYIDSLNKTLTDLNNAKRTLGNQIKIIDIQSYQTQLKITQTEQTISFLQKEIVDLTTKIGKLDISLNDLTVIYIKQVNQNYRFNKKIPFLSFILSGNFNSFFEQYKYLTLIQGSIQNTLLEMETTRSNMDTQKRVKSEKQQELTKLEASLQSQKRDLNNQKVAKSSLLIATKNDEVRFQNQLSQAQTEYDAIQNILVGNGKEVEVSDVSQGQKIANVIQGESCSSSGTHLHFMVKEGSIAKNPFNYLKSGIRFQDFSNGDPFNPSSGNWEWPIKEKIDFNQGYGVTWSVKYTWVKYIYNFHNGIDIASESDQGVFSVVKGKLFRGSIILSCNPSKSYCDKSGKCTLKYVKVQDSVDSNLSTLYLHVNYF</sequence>
<dbReference type="Gene3D" id="6.10.250.3150">
    <property type="match status" value="1"/>
</dbReference>
<feature type="signal peptide" evidence="2">
    <location>
        <begin position="1"/>
        <end position="23"/>
    </location>
</feature>
<comment type="caution">
    <text evidence="3">The sequence shown here is derived from an EMBL/GenBank/DDBJ whole genome shotgun (WGS) entry which is preliminary data.</text>
</comment>
<organism evidence="3 4">
    <name type="scientific">Candidatus Shapirobacteria bacterium CG_4_10_14_0_2_um_filter_40_12</name>
    <dbReference type="NCBI Taxonomy" id="1974871"/>
    <lineage>
        <taxon>Bacteria</taxon>
        <taxon>Candidatus Shapironibacteriota</taxon>
    </lineage>
</organism>
<keyword evidence="1" id="KW-0175">Coiled coil</keyword>
<name>A0A2M7TT63_9BACT</name>
<evidence type="ECO:0008006" key="5">
    <source>
        <dbReference type="Google" id="ProtNLM"/>
    </source>
</evidence>
<gene>
    <name evidence="3" type="ORF">COY20_02255</name>
</gene>
<feature type="chain" id="PRO_5014792478" description="Peptidase M23 domain-containing protein" evidence="2">
    <location>
        <begin position="24"/>
        <end position="406"/>
    </location>
</feature>
<proteinExistence type="predicted"/>
<feature type="coiled-coil region" evidence="1">
    <location>
        <begin position="166"/>
        <end position="200"/>
    </location>
</feature>
<dbReference type="EMBL" id="PFNX01000048">
    <property type="protein sequence ID" value="PIZ59025.1"/>
    <property type="molecule type" value="Genomic_DNA"/>
</dbReference>
<evidence type="ECO:0000256" key="1">
    <source>
        <dbReference type="SAM" id="Coils"/>
    </source>
</evidence>